<dbReference type="OrthoDB" id="389074at2"/>
<dbReference type="GO" id="GO:0008453">
    <property type="term" value="F:alanine-glyoxylate transaminase activity"/>
    <property type="evidence" value="ECO:0007669"/>
    <property type="project" value="TreeGrafter"/>
</dbReference>
<feature type="binding site" evidence="6">
    <location>
        <position position="336"/>
    </location>
    <ligand>
        <name>substrate</name>
    </ligand>
</feature>
<dbReference type="PANTHER" id="PTHR21152:SF24">
    <property type="entry name" value="ALANINE--GLYOXYLATE AMINOTRANSFERASE 1"/>
    <property type="match status" value="1"/>
</dbReference>
<evidence type="ECO:0000256" key="5">
    <source>
        <dbReference type="ARBA" id="ARBA00022898"/>
    </source>
</evidence>
<dbReference type="Gene3D" id="3.90.1150.10">
    <property type="entry name" value="Aspartate Aminotransferase, domain 1"/>
    <property type="match status" value="1"/>
</dbReference>
<gene>
    <name evidence="11" type="ORF">SAMN05192551_11123</name>
</gene>
<dbReference type="PANTHER" id="PTHR21152">
    <property type="entry name" value="AMINOTRANSFERASE CLASS V"/>
    <property type="match status" value="1"/>
</dbReference>
<keyword evidence="3 11" id="KW-0032">Aminotransferase</keyword>
<dbReference type="PIRSF" id="PIRSF000524">
    <property type="entry name" value="SPT"/>
    <property type="match status" value="1"/>
</dbReference>
<evidence type="ECO:0000313" key="12">
    <source>
        <dbReference type="Proteomes" id="UP000199287"/>
    </source>
</evidence>
<keyword evidence="12" id="KW-1185">Reference proteome</keyword>
<accession>A0A1I3H257</accession>
<dbReference type="InterPro" id="IPR020578">
    <property type="entry name" value="Aminotrans_V_PyrdxlP_BS"/>
</dbReference>
<protein>
    <submittedName>
        <fullName evidence="11">Aspartate aminotransferase</fullName>
    </submittedName>
</protein>
<dbReference type="RefSeq" id="WP_093373506.1">
    <property type="nucleotide sequence ID" value="NZ_FOQA01000011.1"/>
</dbReference>
<evidence type="ECO:0000256" key="4">
    <source>
        <dbReference type="ARBA" id="ARBA00022679"/>
    </source>
</evidence>
<feature type="domain" description="Aminotransferase class V" evidence="10">
    <location>
        <begin position="35"/>
        <end position="327"/>
    </location>
</feature>
<dbReference type="SUPFAM" id="SSF53383">
    <property type="entry name" value="PLP-dependent transferases"/>
    <property type="match status" value="1"/>
</dbReference>
<dbReference type="PROSITE" id="PS00595">
    <property type="entry name" value="AA_TRANSFER_CLASS_5"/>
    <property type="match status" value="1"/>
</dbReference>
<evidence type="ECO:0000256" key="7">
    <source>
        <dbReference type="PIRSR" id="PIRSR000524-50"/>
    </source>
</evidence>
<dbReference type="InterPro" id="IPR015421">
    <property type="entry name" value="PyrdxlP-dep_Trfase_major"/>
</dbReference>
<evidence type="ECO:0000313" key="11">
    <source>
        <dbReference type="EMBL" id="SFI29650.1"/>
    </source>
</evidence>
<evidence type="ECO:0000256" key="2">
    <source>
        <dbReference type="ARBA" id="ARBA00009236"/>
    </source>
</evidence>
<dbReference type="AlphaFoldDB" id="A0A1I3H257"/>
<feature type="modified residue" description="N6-(pyridoxal phosphate)lysine" evidence="7">
    <location>
        <position position="191"/>
    </location>
</feature>
<evidence type="ECO:0000256" key="3">
    <source>
        <dbReference type="ARBA" id="ARBA00022576"/>
    </source>
</evidence>
<comment type="similarity">
    <text evidence="2 8">Belongs to the class-V pyridoxal-phosphate-dependent aminotransferase family.</text>
</comment>
<evidence type="ECO:0000256" key="9">
    <source>
        <dbReference type="RuleBase" id="RU004504"/>
    </source>
</evidence>
<sequence length="386" mass="42502">MKNRKLVMIPGPTPVVRRIQNQMAREVVAFGDPNFVKDYKELIEDLKALWKTTGEVFVVAGTGTMAMEMAIANSTKAGDSVLVVSHGYFGDRYMELCQRKGLKVDVLTSEWGTIVPIETIEKKLSEKNYAAVTVSHVDTSTGVCAPVEEIGRMMEKFPETLYIVDGVCATAGEPEYVDDMNIDLLLTGSQKAFGVAPGIAVVWASEKAMDRRKSLGTIPEYYVDFEKWLPVMHDPAKYFATPAVNMVWAMKESVEIIKEEGLENRYARHRKVAEAMQKSLESLGFTILAEKSCRAVTLSNLIYPDGIDDAEFRGILAEEGIMVAGGLGAYAGKMFRLGHMGNIDTHDLVSVISTIERALKRVGQKVEMGSGVSVLLNELMVGERNG</sequence>
<dbReference type="InterPro" id="IPR024169">
    <property type="entry name" value="SP_NH2Trfase/AEP_transaminase"/>
</dbReference>
<comment type="cofactor">
    <cofactor evidence="1 7 9">
        <name>pyridoxal 5'-phosphate</name>
        <dbReference type="ChEBI" id="CHEBI:597326"/>
    </cofactor>
</comment>
<dbReference type="Proteomes" id="UP000199287">
    <property type="component" value="Unassembled WGS sequence"/>
</dbReference>
<dbReference type="InterPro" id="IPR000192">
    <property type="entry name" value="Aminotrans_V_dom"/>
</dbReference>
<evidence type="ECO:0000259" key="10">
    <source>
        <dbReference type="Pfam" id="PF00266"/>
    </source>
</evidence>
<dbReference type="InterPro" id="IPR015422">
    <property type="entry name" value="PyrdxlP-dep_Trfase_small"/>
</dbReference>
<reference evidence="12" key="1">
    <citation type="submission" date="2016-10" db="EMBL/GenBank/DDBJ databases">
        <authorList>
            <person name="Varghese N."/>
            <person name="Submissions S."/>
        </authorList>
    </citation>
    <scope>NUCLEOTIDE SEQUENCE [LARGE SCALE GENOMIC DNA]</scope>
    <source>
        <strain evidence="12">Z-7934</strain>
    </source>
</reference>
<keyword evidence="4 11" id="KW-0808">Transferase</keyword>
<name>A0A1I3H257_9FIRM</name>
<dbReference type="InterPro" id="IPR015424">
    <property type="entry name" value="PyrdxlP-dep_Trfase"/>
</dbReference>
<dbReference type="GO" id="GO:0004760">
    <property type="term" value="F:L-serine-pyruvate transaminase activity"/>
    <property type="evidence" value="ECO:0007669"/>
    <property type="project" value="TreeGrafter"/>
</dbReference>
<keyword evidence="5 7" id="KW-0663">Pyridoxal phosphate</keyword>
<dbReference type="GO" id="GO:0019265">
    <property type="term" value="P:glycine biosynthetic process, by transamination of glyoxylate"/>
    <property type="evidence" value="ECO:0007669"/>
    <property type="project" value="TreeGrafter"/>
</dbReference>
<evidence type="ECO:0000256" key="1">
    <source>
        <dbReference type="ARBA" id="ARBA00001933"/>
    </source>
</evidence>
<evidence type="ECO:0000256" key="8">
    <source>
        <dbReference type="RuleBase" id="RU004075"/>
    </source>
</evidence>
<dbReference type="STRING" id="69895.SAMN05192551_11123"/>
<dbReference type="Pfam" id="PF00266">
    <property type="entry name" value="Aminotran_5"/>
    <property type="match status" value="1"/>
</dbReference>
<dbReference type="EMBL" id="FOQA01000011">
    <property type="protein sequence ID" value="SFI29650.1"/>
    <property type="molecule type" value="Genomic_DNA"/>
</dbReference>
<dbReference type="Gene3D" id="3.40.640.10">
    <property type="entry name" value="Type I PLP-dependent aspartate aminotransferase-like (Major domain)"/>
    <property type="match status" value="1"/>
</dbReference>
<evidence type="ECO:0000256" key="6">
    <source>
        <dbReference type="PIRSR" id="PIRSR000524-1"/>
    </source>
</evidence>
<organism evidence="11 12">
    <name type="scientific">Tindallia magadiensis</name>
    <dbReference type="NCBI Taxonomy" id="69895"/>
    <lineage>
        <taxon>Bacteria</taxon>
        <taxon>Bacillati</taxon>
        <taxon>Bacillota</taxon>
        <taxon>Clostridia</taxon>
        <taxon>Peptostreptococcales</taxon>
        <taxon>Tindalliaceae</taxon>
        <taxon>Tindallia</taxon>
    </lineage>
</organism>
<proteinExistence type="inferred from homology"/>